<feature type="region of interest" description="Disordered" evidence="1">
    <location>
        <begin position="23"/>
        <end position="42"/>
    </location>
</feature>
<evidence type="ECO:0000256" key="1">
    <source>
        <dbReference type="SAM" id="MobiDB-lite"/>
    </source>
</evidence>
<reference evidence="2 3" key="1">
    <citation type="submission" date="2021-06" db="EMBL/GenBank/DDBJ databases">
        <authorList>
            <person name="Kallberg Y."/>
            <person name="Tangrot J."/>
            <person name="Rosling A."/>
        </authorList>
    </citation>
    <scope>NUCLEOTIDE SEQUENCE [LARGE SCALE GENOMIC DNA]</scope>
    <source>
        <strain evidence="2 3">120-4 pot B 10/14</strain>
    </source>
</reference>
<proteinExistence type="predicted"/>
<feature type="non-terminal residue" evidence="2">
    <location>
        <position position="42"/>
    </location>
</feature>
<gene>
    <name evidence="2" type="ORF">GMARGA_LOCUS46043</name>
</gene>
<dbReference type="EMBL" id="CAJVQB010168398">
    <property type="protein sequence ID" value="CAG8857222.1"/>
    <property type="molecule type" value="Genomic_DNA"/>
</dbReference>
<name>A0ABN7XPF3_GIGMA</name>
<organism evidence="2 3">
    <name type="scientific">Gigaspora margarita</name>
    <dbReference type="NCBI Taxonomy" id="4874"/>
    <lineage>
        <taxon>Eukaryota</taxon>
        <taxon>Fungi</taxon>
        <taxon>Fungi incertae sedis</taxon>
        <taxon>Mucoromycota</taxon>
        <taxon>Glomeromycotina</taxon>
        <taxon>Glomeromycetes</taxon>
        <taxon>Diversisporales</taxon>
        <taxon>Gigasporaceae</taxon>
        <taxon>Gigaspora</taxon>
    </lineage>
</organism>
<keyword evidence="3" id="KW-1185">Reference proteome</keyword>
<evidence type="ECO:0000313" key="3">
    <source>
        <dbReference type="Proteomes" id="UP000789901"/>
    </source>
</evidence>
<accession>A0ABN7XPF3</accession>
<feature type="compositionally biased region" description="Polar residues" evidence="1">
    <location>
        <begin position="29"/>
        <end position="42"/>
    </location>
</feature>
<protein>
    <submittedName>
        <fullName evidence="2">44006_t:CDS:1</fullName>
    </submittedName>
</protein>
<sequence length="42" mass="4884">NAHYEKSGLEKNVENFLLLCKNNKEQRSNTRTKPQNLHDNAS</sequence>
<evidence type="ECO:0000313" key="2">
    <source>
        <dbReference type="EMBL" id="CAG8857222.1"/>
    </source>
</evidence>
<feature type="non-terminal residue" evidence="2">
    <location>
        <position position="1"/>
    </location>
</feature>
<comment type="caution">
    <text evidence="2">The sequence shown here is derived from an EMBL/GenBank/DDBJ whole genome shotgun (WGS) entry which is preliminary data.</text>
</comment>
<dbReference type="Proteomes" id="UP000789901">
    <property type="component" value="Unassembled WGS sequence"/>
</dbReference>